<dbReference type="Proteomes" id="UP000887579">
    <property type="component" value="Unplaced"/>
</dbReference>
<dbReference type="WBParaSite" id="ES5_v2.g27088.t1">
    <property type="protein sequence ID" value="ES5_v2.g27088.t1"/>
    <property type="gene ID" value="ES5_v2.g27088"/>
</dbReference>
<name>A0AC34GBQ9_9BILA</name>
<proteinExistence type="predicted"/>
<reference evidence="2" key="1">
    <citation type="submission" date="2022-11" db="UniProtKB">
        <authorList>
            <consortium name="WormBaseParasite"/>
        </authorList>
    </citation>
    <scope>IDENTIFICATION</scope>
</reference>
<protein>
    <submittedName>
        <fullName evidence="2">Uncharacterized protein</fullName>
    </submittedName>
</protein>
<accession>A0AC34GBQ9</accession>
<organism evidence="1 2">
    <name type="scientific">Panagrolaimus sp. ES5</name>
    <dbReference type="NCBI Taxonomy" id="591445"/>
    <lineage>
        <taxon>Eukaryota</taxon>
        <taxon>Metazoa</taxon>
        <taxon>Ecdysozoa</taxon>
        <taxon>Nematoda</taxon>
        <taxon>Chromadorea</taxon>
        <taxon>Rhabditida</taxon>
        <taxon>Tylenchina</taxon>
        <taxon>Panagrolaimomorpha</taxon>
        <taxon>Panagrolaimoidea</taxon>
        <taxon>Panagrolaimidae</taxon>
        <taxon>Panagrolaimus</taxon>
    </lineage>
</organism>
<evidence type="ECO:0000313" key="2">
    <source>
        <dbReference type="WBParaSite" id="ES5_v2.g27088.t1"/>
    </source>
</evidence>
<sequence>MKPFLEDFLTIFRRLCLNPSNKTSNDIPTEIQDAIMSILKAFENDIETTKSIANTMTENCEPFILQAEMGLTGKALTVLSVVAKGSKIAAEIILPQIMFWLGNLINADTVNAPQNRQEIIVEAINFLPDWLSLSIECGCTQVVRDALPGFIESLKRTEEQFGAVVYPVEYKLSEILLSQSSKFEDAAVLPTTDLYEKLVWRSVTDLKKEDAVLRTEIQNFIISFAKSDFQTLATLIDKEISSREMDSSLLELISLATVDEASMDKFGGVIVDALKREIDFDLSRCIVDTIER</sequence>
<evidence type="ECO:0000313" key="1">
    <source>
        <dbReference type="Proteomes" id="UP000887579"/>
    </source>
</evidence>